<evidence type="ECO:0000256" key="4">
    <source>
        <dbReference type="ARBA" id="ARBA00022777"/>
    </source>
</evidence>
<dbReference type="Pfam" id="PF02782">
    <property type="entry name" value="FGGY_C"/>
    <property type="match status" value="1"/>
</dbReference>
<dbReference type="Proteomes" id="UP000663802">
    <property type="component" value="Unassembled WGS sequence"/>
</dbReference>
<evidence type="ECO:0000256" key="7">
    <source>
        <dbReference type="ARBA" id="ARBA00043149"/>
    </source>
</evidence>
<dbReference type="RefSeq" id="WP_206870388.1">
    <property type="nucleotide sequence ID" value="NZ_BMBA01000002.1"/>
</dbReference>
<evidence type="ECO:0000313" key="11">
    <source>
        <dbReference type="EMBL" id="GFZ32117.1"/>
    </source>
</evidence>
<feature type="domain" description="Carbohydrate kinase FGGY C-terminal" evidence="10">
    <location>
        <begin position="260"/>
        <end position="447"/>
    </location>
</feature>
<dbReference type="PANTHER" id="PTHR10196">
    <property type="entry name" value="SUGAR KINASE"/>
    <property type="match status" value="1"/>
</dbReference>
<dbReference type="NCBIfam" id="NF000756">
    <property type="entry name" value="PRK00047.1"/>
    <property type="match status" value="1"/>
</dbReference>
<dbReference type="Pfam" id="PF00370">
    <property type="entry name" value="FGGY_N"/>
    <property type="match status" value="1"/>
</dbReference>
<evidence type="ECO:0000259" key="9">
    <source>
        <dbReference type="Pfam" id="PF00370"/>
    </source>
</evidence>
<keyword evidence="2 8" id="KW-0808">Transferase</keyword>
<dbReference type="InterPro" id="IPR018484">
    <property type="entry name" value="FGGY_N"/>
</dbReference>
<evidence type="ECO:0000256" key="2">
    <source>
        <dbReference type="ARBA" id="ARBA00022679"/>
    </source>
</evidence>
<accession>A0ABQ1EBD4</accession>
<organism evidence="11 12">
    <name type="scientific">Clostridium zeae</name>
    <dbReference type="NCBI Taxonomy" id="2759022"/>
    <lineage>
        <taxon>Bacteria</taxon>
        <taxon>Bacillati</taxon>
        <taxon>Bacillota</taxon>
        <taxon>Clostridia</taxon>
        <taxon>Eubacteriales</taxon>
        <taxon>Clostridiaceae</taxon>
        <taxon>Clostridium</taxon>
    </lineage>
</organism>
<protein>
    <recommendedName>
        <fullName evidence="7">ATP:glycerol 3-phosphotransferase</fullName>
    </recommendedName>
</protein>
<sequence length="499" mass="56069">MKEKFILTIDQSTSATKALLIDDKAFVRYKASKKHEQIYPAQGWVEHNSIEIYENVKHVIEKVLSENKIEEEQIIGLSITNQRETVVVWDKNTGLPVYNAIVWQCRRTSDICSELKEYEDMVTEKTGLRLDPYFSGTKIKWILDNVEGARLKAEEGQLLLGTIDTWLVWKLTNGKCHVTDFTNASRTLLLNIKTLKWDDDLLKVFNIPNNMLPEIYPSDEIFGETDLQGQLNKSLKICGVIGDSQGALFGQRCFEVGMAKSTFGTGNSIMVNVGENYIPSKNGIVSTIAYVSKNGINYGIEGIINSSGDTINWIRDELGLFTDFEEFNKAVTEVKDNEGVYLVPAFLGLGIPYWEAEAKASIVGLSRNATKKHIMRAALESIAYQVKDALDVIENEAKIKVSNLNIDGGVTTNKIYNQFLADLLNCKIEKNLNEELSSVGAALLGGLGLNMWTSMEEVKKLPNKTETYESKIQEEERAKLYKGWQNAIKSVLYLTDLNK</sequence>
<evidence type="ECO:0000256" key="6">
    <source>
        <dbReference type="ARBA" id="ARBA00022840"/>
    </source>
</evidence>
<dbReference type="SUPFAM" id="SSF53067">
    <property type="entry name" value="Actin-like ATPase domain"/>
    <property type="match status" value="2"/>
</dbReference>
<dbReference type="EMBL" id="BMBA01000002">
    <property type="protein sequence ID" value="GFZ32117.1"/>
    <property type="molecule type" value="Genomic_DNA"/>
</dbReference>
<dbReference type="InterPro" id="IPR000577">
    <property type="entry name" value="Carb_kinase_FGGY"/>
</dbReference>
<dbReference type="InterPro" id="IPR018485">
    <property type="entry name" value="FGGY_C"/>
</dbReference>
<dbReference type="InterPro" id="IPR005999">
    <property type="entry name" value="Glycerol_kin"/>
</dbReference>
<dbReference type="PANTHER" id="PTHR10196:SF69">
    <property type="entry name" value="GLYCEROL KINASE"/>
    <property type="match status" value="1"/>
</dbReference>
<evidence type="ECO:0000256" key="1">
    <source>
        <dbReference type="ARBA" id="ARBA00009156"/>
    </source>
</evidence>
<dbReference type="PROSITE" id="PS00933">
    <property type="entry name" value="FGGY_KINASES_1"/>
    <property type="match status" value="1"/>
</dbReference>
<dbReference type="NCBIfam" id="TIGR01311">
    <property type="entry name" value="glycerol_kin"/>
    <property type="match status" value="1"/>
</dbReference>
<keyword evidence="12" id="KW-1185">Reference proteome</keyword>
<evidence type="ECO:0000259" key="10">
    <source>
        <dbReference type="Pfam" id="PF02782"/>
    </source>
</evidence>
<dbReference type="PIRSF" id="PIRSF000538">
    <property type="entry name" value="GlpK"/>
    <property type="match status" value="1"/>
</dbReference>
<comment type="caution">
    <text evidence="11">The sequence shown here is derived from an EMBL/GenBank/DDBJ whole genome shotgun (WGS) entry which is preliminary data.</text>
</comment>
<keyword evidence="4 8" id="KW-0418">Kinase</keyword>
<dbReference type="InterPro" id="IPR018483">
    <property type="entry name" value="Carb_kinase_FGGY_CS"/>
</dbReference>
<dbReference type="CDD" id="cd07769">
    <property type="entry name" value="ASKHA_NBD_FGGY_GK"/>
    <property type="match status" value="1"/>
</dbReference>
<evidence type="ECO:0000256" key="8">
    <source>
        <dbReference type="RuleBase" id="RU003733"/>
    </source>
</evidence>
<dbReference type="PROSITE" id="PS00445">
    <property type="entry name" value="FGGY_KINASES_2"/>
    <property type="match status" value="1"/>
</dbReference>
<keyword evidence="6" id="KW-0067">ATP-binding</keyword>
<keyword evidence="3" id="KW-0547">Nucleotide-binding</keyword>
<dbReference type="InterPro" id="IPR043129">
    <property type="entry name" value="ATPase_NBD"/>
</dbReference>
<gene>
    <name evidence="11" type="primary">glpK_1</name>
    <name evidence="11" type="ORF">CSC2_26430</name>
</gene>
<feature type="domain" description="Carbohydrate kinase FGGY N-terminal" evidence="9">
    <location>
        <begin position="6"/>
        <end position="250"/>
    </location>
</feature>
<keyword evidence="5" id="KW-0319">Glycerol metabolism</keyword>
<evidence type="ECO:0000313" key="12">
    <source>
        <dbReference type="Proteomes" id="UP000663802"/>
    </source>
</evidence>
<reference evidence="11 12" key="1">
    <citation type="journal article" date="2021" name="Int. J. Syst. Evol. Microbiol.">
        <title>Clostridium zeae sp. nov., isolated from corn silage.</title>
        <authorList>
            <person name="Kobayashi H."/>
            <person name="Tanizawa Y."/>
            <person name="Yagura M."/>
            <person name="Sakamoto M."/>
            <person name="Ohkuma M."/>
            <person name="Tohno M."/>
        </authorList>
    </citation>
    <scope>NUCLEOTIDE SEQUENCE [LARGE SCALE GENOMIC DNA]</scope>
    <source>
        <strain evidence="11 12">CSC2</strain>
    </source>
</reference>
<name>A0ABQ1EBD4_9CLOT</name>
<dbReference type="GO" id="GO:0016301">
    <property type="term" value="F:kinase activity"/>
    <property type="evidence" value="ECO:0007669"/>
    <property type="project" value="UniProtKB-KW"/>
</dbReference>
<proteinExistence type="inferred from homology"/>
<evidence type="ECO:0000256" key="3">
    <source>
        <dbReference type="ARBA" id="ARBA00022741"/>
    </source>
</evidence>
<evidence type="ECO:0000256" key="5">
    <source>
        <dbReference type="ARBA" id="ARBA00022798"/>
    </source>
</evidence>
<dbReference type="Gene3D" id="3.30.420.40">
    <property type="match status" value="2"/>
</dbReference>
<comment type="similarity">
    <text evidence="1 8">Belongs to the FGGY kinase family.</text>
</comment>